<feature type="region of interest" description="Disordered" evidence="1">
    <location>
        <begin position="48"/>
        <end position="73"/>
    </location>
</feature>
<evidence type="ECO:0000313" key="2">
    <source>
        <dbReference type="EMBL" id="ERN41965.1"/>
    </source>
</evidence>
<dbReference type="InParanoid" id="U5DQJ7"/>
<feature type="compositionally biased region" description="Polar residues" evidence="1">
    <location>
        <begin position="58"/>
        <end position="73"/>
    </location>
</feature>
<organism evidence="2 3">
    <name type="scientific">Rubidibacter lacunae KORDI 51-2</name>
    <dbReference type="NCBI Taxonomy" id="582515"/>
    <lineage>
        <taxon>Bacteria</taxon>
        <taxon>Bacillati</taxon>
        <taxon>Cyanobacteriota</taxon>
        <taxon>Cyanophyceae</taxon>
        <taxon>Oscillatoriophycideae</taxon>
        <taxon>Chroococcales</taxon>
        <taxon>Aphanothecaceae</taxon>
        <taxon>Rubidibacter</taxon>
    </lineage>
</organism>
<dbReference type="AlphaFoldDB" id="U5DQJ7"/>
<dbReference type="Proteomes" id="UP000016960">
    <property type="component" value="Unassembled WGS sequence"/>
</dbReference>
<gene>
    <name evidence="2" type="ORF">KR51_00012950</name>
</gene>
<dbReference type="EMBL" id="ASSJ01000035">
    <property type="protein sequence ID" value="ERN41965.1"/>
    <property type="molecule type" value="Genomic_DNA"/>
</dbReference>
<comment type="caution">
    <text evidence="2">The sequence shown here is derived from an EMBL/GenBank/DDBJ whole genome shotgun (WGS) entry which is preliminary data.</text>
</comment>
<evidence type="ECO:0000256" key="1">
    <source>
        <dbReference type="SAM" id="MobiDB-lite"/>
    </source>
</evidence>
<protein>
    <recommendedName>
        <fullName evidence="4">Arginine deiminase</fullName>
    </recommendedName>
</protein>
<accession>U5DQJ7</accession>
<keyword evidence="3" id="KW-1185">Reference proteome</keyword>
<evidence type="ECO:0008006" key="4">
    <source>
        <dbReference type="Google" id="ProtNLM"/>
    </source>
</evidence>
<reference evidence="2 3" key="1">
    <citation type="submission" date="2013-05" db="EMBL/GenBank/DDBJ databases">
        <title>Draft genome sequence of Rubidibacter lacunae KORDI 51-2.</title>
        <authorList>
            <person name="Choi D.H."/>
            <person name="Noh J.H."/>
            <person name="Kwon K.-K."/>
            <person name="Lee J.-H."/>
            <person name="Ryu J.-Y."/>
        </authorList>
    </citation>
    <scope>NUCLEOTIDE SEQUENCE [LARGE SCALE GENOMIC DNA]</scope>
    <source>
        <strain evidence="2 3">KORDI 51-2</strain>
    </source>
</reference>
<name>U5DQJ7_9CHRO</name>
<sequence>MCVRKDEEEKQSVYEVGKSEERSLHLLHETLRSMQGEARKNTKAIESIEGRIRGALPSTDTGGSLPQKKTPSGRTRVLHINYSRGQRDSSAKAELDHLRFFVRTAGELGLRLEILTDTKSREDVERELAQQDYETLDSTVLESQELVSKWAEDSVEYLKNGRVAVPNHFDEGLLEWAMTAGRKHRWQGMIPQETLEKALQEDRSWILLGVRVNASRMAAIRERVERAKGKVVGHIRAYIEGGNAIAGEDATGKSVAIVGKDAIGATAHIYRLDEDGVRQLICEDFGLDSIEQVICVEQPGKFHLDMGMLFIGNGTVVLNDSSEAFRAAVEMAELVPCLTTETMAAKLKLQYELEEEAAKDLKAAGIEIKRKNLESGRVYNFFNGEFVESKNGFKYFITNGGPKEQEEEFEALMTREWKVVRKVIFSPREAARKSLQEWGGVGCRVKGSYES</sequence>
<proteinExistence type="predicted"/>
<evidence type="ECO:0000313" key="3">
    <source>
        <dbReference type="Proteomes" id="UP000016960"/>
    </source>
</evidence>
<dbReference type="eggNOG" id="ENOG503324W">
    <property type="taxonomic scope" value="Bacteria"/>
</dbReference>